<gene>
    <name evidence="3" type="ORF">J2Z18_001179</name>
</gene>
<evidence type="ECO:0000256" key="2">
    <source>
        <dbReference type="SAM" id="SignalP"/>
    </source>
</evidence>
<accession>A0ABS4F772</accession>
<name>A0ABS4F772_9BACL</name>
<dbReference type="Proteomes" id="UP000706926">
    <property type="component" value="Unassembled WGS sequence"/>
</dbReference>
<evidence type="ECO:0000256" key="1">
    <source>
        <dbReference type="SAM" id="MobiDB-lite"/>
    </source>
</evidence>
<dbReference type="RefSeq" id="WP_007127452.1">
    <property type="nucleotide sequence ID" value="NZ_CP139098.1"/>
</dbReference>
<feature type="signal peptide" evidence="2">
    <location>
        <begin position="1"/>
        <end position="21"/>
    </location>
</feature>
<feature type="compositionally biased region" description="Polar residues" evidence="1">
    <location>
        <begin position="29"/>
        <end position="40"/>
    </location>
</feature>
<dbReference type="EMBL" id="JAGGKI010000003">
    <property type="protein sequence ID" value="MBP1892103.1"/>
    <property type="molecule type" value="Genomic_DNA"/>
</dbReference>
<feature type="compositionally biased region" description="Basic and acidic residues" evidence="1">
    <location>
        <begin position="42"/>
        <end position="60"/>
    </location>
</feature>
<dbReference type="PROSITE" id="PS51257">
    <property type="entry name" value="PROKAR_LIPOPROTEIN"/>
    <property type="match status" value="1"/>
</dbReference>
<feature type="chain" id="PRO_5046858157" description="Lipoprotein" evidence="2">
    <location>
        <begin position="22"/>
        <end position="196"/>
    </location>
</feature>
<reference evidence="3 4" key="1">
    <citation type="submission" date="2021-03" db="EMBL/GenBank/DDBJ databases">
        <title>Genomic Encyclopedia of Type Strains, Phase IV (KMG-IV): sequencing the most valuable type-strain genomes for metagenomic binning, comparative biology and taxonomic classification.</title>
        <authorList>
            <person name="Goeker M."/>
        </authorList>
    </citation>
    <scope>NUCLEOTIDE SEQUENCE [LARGE SCALE GENOMIC DNA]</scope>
    <source>
        <strain evidence="3 4">DSM 15596</strain>
    </source>
</reference>
<dbReference type="GeneID" id="95403213"/>
<comment type="caution">
    <text evidence="3">The sequence shown here is derived from an EMBL/GenBank/DDBJ whole genome shotgun (WGS) entry which is preliminary data.</text>
</comment>
<keyword evidence="2" id="KW-0732">Signal</keyword>
<organism evidence="3 4">
    <name type="scientific">Paenibacillus lactis</name>
    <dbReference type="NCBI Taxonomy" id="228574"/>
    <lineage>
        <taxon>Bacteria</taxon>
        <taxon>Bacillati</taxon>
        <taxon>Bacillota</taxon>
        <taxon>Bacilli</taxon>
        <taxon>Bacillales</taxon>
        <taxon>Paenibacillaceae</taxon>
        <taxon>Paenibacillus</taxon>
    </lineage>
</organism>
<evidence type="ECO:0000313" key="3">
    <source>
        <dbReference type="EMBL" id="MBP1892103.1"/>
    </source>
</evidence>
<proteinExistence type="predicted"/>
<evidence type="ECO:0000313" key="4">
    <source>
        <dbReference type="Proteomes" id="UP000706926"/>
    </source>
</evidence>
<sequence>MRNKKLVFMSVSLFFLLALLAACNSSEKPVSEPEVQSNEQMKPAENEKDPQKPEDNDLDPRIAAGRELITRYIVDYYKFTTPEAFQEGYLNVLFDISMQDHPRYNALKNYHPDDVKEHSKAEIDTIEKESVEPKEEGGFIYKATVTDKVFFKEVPKDEQPFFYEKNDYELHINQDGKGAYKIFDISSKQRIYFPDM</sequence>
<feature type="region of interest" description="Disordered" evidence="1">
    <location>
        <begin position="29"/>
        <end position="60"/>
    </location>
</feature>
<protein>
    <recommendedName>
        <fullName evidence="5">Lipoprotein</fullName>
    </recommendedName>
</protein>
<keyword evidence="4" id="KW-1185">Reference proteome</keyword>
<evidence type="ECO:0008006" key="5">
    <source>
        <dbReference type="Google" id="ProtNLM"/>
    </source>
</evidence>